<feature type="domain" description="C2H2-type" evidence="8">
    <location>
        <begin position="307"/>
        <end position="334"/>
    </location>
</feature>
<keyword evidence="5" id="KW-0862">Zinc</keyword>
<dbReference type="AlphaFoldDB" id="A0A226EB07"/>
<keyword evidence="3" id="KW-0677">Repeat</keyword>
<accession>A0A226EB07</accession>
<dbReference type="Pfam" id="PF12874">
    <property type="entry name" value="zf-met"/>
    <property type="match status" value="1"/>
</dbReference>
<dbReference type="PANTHER" id="PTHR24408">
    <property type="entry name" value="ZINC FINGER PROTEIN"/>
    <property type="match status" value="1"/>
</dbReference>
<dbReference type="InterPro" id="IPR013087">
    <property type="entry name" value="Znf_C2H2_type"/>
</dbReference>
<keyword evidence="4 7" id="KW-0863">Zinc-finger</keyword>
<dbReference type="OrthoDB" id="3565419at2759"/>
<gene>
    <name evidence="9" type="ORF">Fcan01_11387</name>
</gene>
<dbReference type="STRING" id="158441.A0A226EB07"/>
<dbReference type="GO" id="GO:0000981">
    <property type="term" value="F:DNA-binding transcription factor activity, RNA polymerase II-specific"/>
    <property type="evidence" value="ECO:0007669"/>
    <property type="project" value="TreeGrafter"/>
</dbReference>
<comment type="caution">
    <text evidence="9">The sequence shown here is derived from an EMBL/GenBank/DDBJ whole genome shotgun (WGS) entry which is preliminary data.</text>
</comment>
<evidence type="ECO:0000256" key="3">
    <source>
        <dbReference type="ARBA" id="ARBA00022737"/>
    </source>
</evidence>
<keyword evidence="6" id="KW-0539">Nucleus</keyword>
<dbReference type="Gene3D" id="3.30.160.60">
    <property type="entry name" value="Classic Zinc Finger"/>
    <property type="match status" value="8"/>
</dbReference>
<dbReference type="Proteomes" id="UP000198287">
    <property type="component" value="Unassembled WGS sequence"/>
</dbReference>
<dbReference type="Pfam" id="PF00096">
    <property type="entry name" value="zf-C2H2"/>
    <property type="match status" value="3"/>
</dbReference>
<keyword evidence="10" id="KW-1185">Reference proteome</keyword>
<dbReference type="GO" id="GO:0008270">
    <property type="term" value="F:zinc ion binding"/>
    <property type="evidence" value="ECO:0007669"/>
    <property type="project" value="UniProtKB-KW"/>
</dbReference>
<name>A0A226EB07_FOLCA</name>
<organism evidence="9 10">
    <name type="scientific">Folsomia candida</name>
    <name type="common">Springtail</name>
    <dbReference type="NCBI Taxonomy" id="158441"/>
    <lineage>
        <taxon>Eukaryota</taxon>
        <taxon>Metazoa</taxon>
        <taxon>Ecdysozoa</taxon>
        <taxon>Arthropoda</taxon>
        <taxon>Hexapoda</taxon>
        <taxon>Collembola</taxon>
        <taxon>Entomobryomorpha</taxon>
        <taxon>Isotomoidea</taxon>
        <taxon>Isotomidae</taxon>
        <taxon>Proisotominae</taxon>
        <taxon>Folsomia</taxon>
    </lineage>
</organism>
<dbReference type="GO" id="GO:0005634">
    <property type="term" value="C:nucleus"/>
    <property type="evidence" value="ECO:0007669"/>
    <property type="project" value="UniProtKB-SubCell"/>
</dbReference>
<evidence type="ECO:0000256" key="5">
    <source>
        <dbReference type="ARBA" id="ARBA00022833"/>
    </source>
</evidence>
<evidence type="ECO:0000256" key="1">
    <source>
        <dbReference type="ARBA" id="ARBA00004123"/>
    </source>
</evidence>
<dbReference type="PANTHER" id="PTHR24408:SF64">
    <property type="entry name" value="LINKING IMMUNITY AND METABOLISM-RELATED"/>
    <property type="match status" value="1"/>
</dbReference>
<feature type="domain" description="C2H2-type" evidence="8">
    <location>
        <begin position="65"/>
        <end position="93"/>
    </location>
</feature>
<protein>
    <submittedName>
        <fullName evidence="9">Zinc finger protein 99</fullName>
    </submittedName>
</protein>
<feature type="domain" description="C2H2-type" evidence="8">
    <location>
        <begin position="128"/>
        <end position="155"/>
    </location>
</feature>
<dbReference type="PROSITE" id="PS50157">
    <property type="entry name" value="ZINC_FINGER_C2H2_2"/>
    <property type="match status" value="9"/>
</dbReference>
<feature type="domain" description="C2H2-type" evidence="8">
    <location>
        <begin position="187"/>
        <end position="215"/>
    </location>
</feature>
<evidence type="ECO:0000259" key="8">
    <source>
        <dbReference type="PROSITE" id="PS50157"/>
    </source>
</evidence>
<evidence type="ECO:0000256" key="6">
    <source>
        <dbReference type="ARBA" id="ARBA00023242"/>
    </source>
</evidence>
<reference evidence="9 10" key="1">
    <citation type="submission" date="2015-12" db="EMBL/GenBank/DDBJ databases">
        <title>The genome of Folsomia candida.</title>
        <authorList>
            <person name="Faddeeva A."/>
            <person name="Derks M.F."/>
            <person name="Anvar Y."/>
            <person name="Smit S."/>
            <person name="Van Straalen N."/>
            <person name="Roelofs D."/>
        </authorList>
    </citation>
    <scope>NUCLEOTIDE SEQUENCE [LARGE SCALE GENOMIC DNA]</scope>
    <source>
        <strain evidence="9 10">VU population</strain>
        <tissue evidence="9">Whole body</tissue>
    </source>
</reference>
<keyword evidence="2" id="KW-0479">Metal-binding</keyword>
<feature type="domain" description="C2H2-type" evidence="8">
    <location>
        <begin position="9"/>
        <end position="31"/>
    </location>
</feature>
<sequence length="586" mass="66865">MELNQIKKWTCTHCSKAFKTNAHLRRHVFVHDPVGQVKYEICGKTLRTLSLPGHLSYVHGNQENLPCDICGNEFRSLPNLRQHLKTAHCATPRLRIPCRFSPCEKSFLTKASLQTHFRTEHDANPVRFDCPICGEKFKLKGGLTQHLGTHTTEKYFKCGTCGRSFLTMQLLRLHEAIHLDDSSRTRFTCPECPRTFLSNSGFHYHTKYYHSTLKQYSCPSCQFKTQYKNSMSTHYKQMHDLVSRFFECYFCSRKLKSRGGLDRHINIHTTEREQVPCSFPGCGSTFSNKYSLTGHWKMQHDENPVRYGCTLCKKECKSRGNLNKHIASHTKERTNKCTICGWTFLDISALVRHRGKFNWSSASQNADHYDLLSLAFAPVKRPTPWNFLPLSTLKYYELRELDLPGRRGADYIGGNVFHVSAILLGQSGSGDVTKIFANRHVTVIGSTVWFFGCYILMANLYQGSIFSFLSVPELPKVPVTMAELLSSQLPVLTIMEFQSNRHSSKSRNIKSVLIIPELKVAMAGNLAYLKAIDALDERLIFVGIRKGWSAMLIRDISNSNPINQLETRKTCAMMDSPGIYNICSNR</sequence>
<feature type="domain" description="C2H2-type" evidence="8">
    <location>
        <begin position="246"/>
        <end position="273"/>
    </location>
</feature>
<proteinExistence type="predicted"/>
<evidence type="ECO:0000313" key="10">
    <source>
        <dbReference type="Proteomes" id="UP000198287"/>
    </source>
</evidence>
<evidence type="ECO:0000256" key="4">
    <source>
        <dbReference type="ARBA" id="ARBA00022771"/>
    </source>
</evidence>
<dbReference type="SMART" id="SM00355">
    <property type="entry name" value="ZnF_C2H2"/>
    <property type="match status" value="12"/>
</dbReference>
<evidence type="ECO:0000256" key="7">
    <source>
        <dbReference type="PROSITE-ProRule" id="PRU00042"/>
    </source>
</evidence>
<dbReference type="InterPro" id="IPR036236">
    <property type="entry name" value="Znf_C2H2_sf"/>
</dbReference>
<dbReference type="GO" id="GO:0043565">
    <property type="term" value="F:sequence-specific DNA binding"/>
    <property type="evidence" value="ECO:0007669"/>
    <property type="project" value="TreeGrafter"/>
</dbReference>
<evidence type="ECO:0000256" key="2">
    <source>
        <dbReference type="ARBA" id="ARBA00022723"/>
    </source>
</evidence>
<dbReference type="FunFam" id="3.30.160.60:FF:000145">
    <property type="entry name" value="Zinc finger protein 574"/>
    <property type="match status" value="1"/>
</dbReference>
<evidence type="ECO:0000313" key="9">
    <source>
        <dbReference type="EMBL" id="OXA54227.1"/>
    </source>
</evidence>
<feature type="domain" description="C2H2-type" evidence="8">
    <location>
        <begin position="156"/>
        <end position="183"/>
    </location>
</feature>
<dbReference type="SUPFAM" id="SSF57667">
    <property type="entry name" value="beta-beta-alpha zinc fingers"/>
    <property type="match status" value="7"/>
</dbReference>
<feature type="domain" description="C2H2-type" evidence="8">
    <location>
        <begin position="96"/>
        <end position="125"/>
    </location>
</feature>
<dbReference type="EMBL" id="LNIX01000005">
    <property type="protein sequence ID" value="OXA54227.1"/>
    <property type="molecule type" value="Genomic_DNA"/>
</dbReference>
<comment type="subcellular location">
    <subcellularLocation>
        <location evidence="1">Nucleus</location>
    </subcellularLocation>
</comment>
<dbReference type="PROSITE" id="PS00028">
    <property type="entry name" value="ZINC_FINGER_C2H2_1"/>
    <property type="match status" value="9"/>
</dbReference>
<feature type="domain" description="C2H2-type" evidence="8">
    <location>
        <begin position="275"/>
        <end position="304"/>
    </location>
</feature>